<organism evidence="1 2">
    <name type="scientific">Candidatus Methanofastidiosum methylothiophilum</name>
    <dbReference type="NCBI Taxonomy" id="1705564"/>
    <lineage>
        <taxon>Archaea</taxon>
        <taxon>Methanobacteriati</taxon>
        <taxon>Methanobacteriota</taxon>
        <taxon>Stenosarchaea group</taxon>
        <taxon>Candidatus Methanofastidiosia</taxon>
        <taxon>Candidatus Methanofastidiosales</taxon>
        <taxon>Candidatus Methanofastidiosaceae</taxon>
        <taxon>Candidatus Methanofastidiosum</taxon>
    </lineage>
</organism>
<comment type="caution">
    <text evidence="1">The sequence shown here is derived from an EMBL/GenBank/DDBJ whole genome shotgun (WGS) entry which is preliminary data.</text>
</comment>
<dbReference type="STRING" id="1705564.APG08_00032"/>
<accession>A0A150IL38</accession>
<protein>
    <recommendedName>
        <fullName evidence="3">Helix-turn-helix type 11 domain-containing protein</fullName>
    </recommendedName>
</protein>
<proteinExistence type="predicted"/>
<sequence length="77" mass="9500">MGWRRQFETREKRINELRVLLKQKLNSGRDYFIQELVNDTDIPRSTVERYLYEYLNEEVEIYYEGPLKKIRYKGHGN</sequence>
<name>A0A150IL38_9EURY</name>
<dbReference type="AlphaFoldDB" id="A0A150IL38"/>
<gene>
    <name evidence="1" type="ORF">AMQ22_02204</name>
</gene>
<evidence type="ECO:0000313" key="2">
    <source>
        <dbReference type="Proteomes" id="UP000075398"/>
    </source>
</evidence>
<dbReference type="Proteomes" id="UP000075398">
    <property type="component" value="Unassembled WGS sequence"/>
</dbReference>
<evidence type="ECO:0008006" key="3">
    <source>
        <dbReference type="Google" id="ProtNLM"/>
    </source>
</evidence>
<dbReference type="EMBL" id="LNGC01000231">
    <property type="protein sequence ID" value="KYC45515.1"/>
    <property type="molecule type" value="Genomic_DNA"/>
</dbReference>
<reference evidence="1 2" key="1">
    <citation type="journal article" date="2016" name="ISME J.">
        <title>Chasing the elusive Euryarchaeota class WSA2: genomes reveal a uniquely fastidious methyl-reducing methanogen.</title>
        <authorList>
            <person name="Nobu M.K."/>
            <person name="Narihiro T."/>
            <person name="Kuroda K."/>
            <person name="Mei R."/>
            <person name="Liu W.T."/>
        </authorList>
    </citation>
    <scope>NUCLEOTIDE SEQUENCE [LARGE SCALE GENOMIC DNA]</scope>
    <source>
        <strain evidence="1">U1lsi0528_Bin055</strain>
    </source>
</reference>
<evidence type="ECO:0000313" key="1">
    <source>
        <dbReference type="EMBL" id="KYC45515.1"/>
    </source>
</evidence>